<reference evidence="3 4" key="1">
    <citation type="journal article" date="2014" name="Mol. Plant">
        <title>Chromosome Scale Genome Assembly and Transcriptome Profiling of Nannochloropsis gaditana in Nitrogen Depletion.</title>
        <authorList>
            <person name="Corteggiani Carpinelli E."/>
            <person name="Telatin A."/>
            <person name="Vitulo N."/>
            <person name="Forcato C."/>
            <person name="D'Angelo M."/>
            <person name="Schiavon R."/>
            <person name="Vezzi A."/>
            <person name="Giacometti G.M."/>
            <person name="Morosinotto T."/>
            <person name="Valle G."/>
        </authorList>
    </citation>
    <scope>NUCLEOTIDE SEQUENCE [LARGE SCALE GENOMIC DNA]</scope>
    <source>
        <strain evidence="3 4">B-31</strain>
    </source>
</reference>
<dbReference type="Pfam" id="PF00156">
    <property type="entry name" value="Pribosyltran"/>
    <property type="match status" value="1"/>
</dbReference>
<dbReference type="GO" id="GO:0016757">
    <property type="term" value="F:glycosyltransferase activity"/>
    <property type="evidence" value="ECO:0007669"/>
    <property type="project" value="UniProtKB-KW"/>
</dbReference>
<dbReference type="GO" id="GO:0006015">
    <property type="term" value="P:5-phosphoribose 1-diphosphate biosynthetic process"/>
    <property type="evidence" value="ECO:0007669"/>
    <property type="project" value="TreeGrafter"/>
</dbReference>
<dbReference type="GO" id="GO:0005737">
    <property type="term" value="C:cytoplasm"/>
    <property type="evidence" value="ECO:0007669"/>
    <property type="project" value="TreeGrafter"/>
</dbReference>
<comment type="similarity">
    <text evidence="1">Belongs to the ribose-phosphate pyrophosphokinase family.</text>
</comment>
<keyword evidence="3" id="KW-0328">Glycosyltransferase</keyword>
<dbReference type="Gene3D" id="3.40.50.2020">
    <property type="match status" value="2"/>
</dbReference>
<name>W7TDA8_9STRA</name>
<proteinExistence type="inferred from homology"/>
<dbReference type="Proteomes" id="UP000019335">
    <property type="component" value="Unassembled WGS sequence"/>
</dbReference>
<dbReference type="InterPro" id="IPR029057">
    <property type="entry name" value="PRTase-like"/>
</dbReference>
<protein>
    <submittedName>
        <fullName evidence="3">Phosphoribosyltransferase</fullName>
    </submittedName>
</protein>
<dbReference type="PANTHER" id="PTHR10210:SF45">
    <property type="entry name" value="RIBOSE-PHOSPHATE PYROPHOSPHOKINASE 3, CHLOROPLASTIC"/>
    <property type="match status" value="1"/>
</dbReference>
<feature type="domain" description="Phosphoribosyltransferase" evidence="2">
    <location>
        <begin position="285"/>
        <end position="386"/>
    </location>
</feature>
<organism evidence="3 4">
    <name type="scientific">Nannochloropsis gaditana</name>
    <dbReference type="NCBI Taxonomy" id="72520"/>
    <lineage>
        <taxon>Eukaryota</taxon>
        <taxon>Sar</taxon>
        <taxon>Stramenopiles</taxon>
        <taxon>Ochrophyta</taxon>
        <taxon>Eustigmatophyceae</taxon>
        <taxon>Eustigmatales</taxon>
        <taxon>Monodopsidaceae</taxon>
        <taxon>Nannochloropsis</taxon>
    </lineage>
</organism>
<dbReference type="InterPro" id="IPR005946">
    <property type="entry name" value="Rib-P_diPkinase"/>
</dbReference>
<dbReference type="SUPFAM" id="SSF53271">
    <property type="entry name" value="PRTase-like"/>
    <property type="match status" value="2"/>
</dbReference>
<dbReference type="PANTHER" id="PTHR10210">
    <property type="entry name" value="RIBOSE-PHOSPHATE DIPHOSPHOKINASE FAMILY MEMBER"/>
    <property type="match status" value="1"/>
</dbReference>
<dbReference type="InterPro" id="IPR000836">
    <property type="entry name" value="PRTase_dom"/>
</dbReference>
<dbReference type="GO" id="GO:0000287">
    <property type="term" value="F:magnesium ion binding"/>
    <property type="evidence" value="ECO:0007669"/>
    <property type="project" value="InterPro"/>
</dbReference>
<evidence type="ECO:0000256" key="1">
    <source>
        <dbReference type="ARBA" id="ARBA00006478"/>
    </source>
</evidence>
<evidence type="ECO:0000259" key="2">
    <source>
        <dbReference type="Pfam" id="PF00156"/>
    </source>
</evidence>
<keyword evidence="4" id="KW-1185">Reference proteome</keyword>
<accession>W7TDA8</accession>
<dbReference type="GO" id="GO:0006164">
    <property type="term" value="P:purine nucleotide biosynthetic process"/>
    <property type="evidence" value="ECO:0007669"/>
    <property type="project" value="TreeGrafter"/>
</dbReference>
<dbReference type="OrthoDB" id="10263753at2759"/>
<evidence type="ECO:0000313" key="3">
    <source>
        <dbReference type="EMBL" id="EWM21508.1"/>
    </source>
</evidence>
<dbReference type="EMBL" id="AZIL01002467">
    <property type="protein sequence ID" value="EWM21508.1"/>
    <property type="molecule type" value="Genomic_DNA"/>
</dbReference>
<dbReference type="SMART" id="SM01400">
    <property type="entry name" value="Pribosyltran_N"/>
    <property type="match status" value="1"/>
</dbReference>
<gene>
    <name evidence="3" type="ORF">Naga_100019g51</name>
</gene>
<keyword evidence="3" id="KW-0808">Transferase</keyword>
<comment type="caution">
    <text evidence="3">The sequence shown here is derived from an EMBL/GenBank/DDBJ whole genome shotgun (WGS) entry which is preliminary data.</text>
</comment>
<evidence type="ECO:0000313" key="4">
    <source>
        <dbReference type="Proteomes" id="UP000019335"/>
    </source>
</evidence>
<dbReference type="CDD" id="cd06223">
    <property type="entry name" value="PRTases_typeI"/>
    <property type="match status" value="1"/>
</dbReference>
<dbReference type="GO" id="GO:0002189">
    <property type="term" value="C:ribose phosphate diphosphokinase complex"/>
    <property type="evidence" value="ECO:0007669"/>
    <property type="project" value="TreeGrafter"/>
</dbReference>
<sequence length="435" mass="48542">MSRSFLCKTARKTIVIVGHALLRIPPPWKSTLAILALCIVNLQSTVAFVPPLVGAVFTQSEDLLPAAPLKDSNKIASAFFGSLGSFTRIHSKYFPCGTKPNIRIAARSSVPSNEMMEGNLQERRYQIIAAPVCEPMARRLQIQYPERFRFHPTYWGKFPDGTDNIEVGGFQPHNVMAGEHVLFLASFHNNDVTLSQFQVMVMLLQSFIESLTIVLPFYPVGTMERVSKEGQVATANTYAQMFSNLPSCGRPTRLLIYDLHTLQNRFYLHGNSIASLQTTIPILFDEIRQEKIDCVAFPDDGAAKRFAHMFAPLTLELVTCGKTRDGDKRAITVQDGNPKNKRVLIVDDLVQTGGTLYECGVALKALGAASVSAFVAHSVFPNESWKRFSRGGDRSVFEKFWTTNSIPTVTNNLPKEDVFVVLDLLEKIVYDLDFR</sequence>
<dbReference type="AlphaFoldDB" id="W7TDA8"/>